<feature type="binding site" evidence="6">
    <location>
        <position position="10"/>
    </location>
    <ligand>
        <name>FMN</name>
        <dbReference type="ChEBI" id="CHEBI:58210"/>
    </ligand>
</feature>
<dbReference type="Pfam" id="PF02525">
    <property type="entry name" value="Flavodoxin_2"/>
    <property type="match status" value="1"/>
</dbReference>
<proteinExistence type="inferred from homology"/>
<keyword evidence="3 6" id="KW-0560">Oxidoreductase</keyword>
<name>A0ABZ2TM95_9BACT</name>
<evidence type="ECO:0000256" key="3">
    <source>
        <dbReference type="ARBA" id="ARBA00023002"/>
    </source>
</evidence>
<sequence>MNKVIVLYSSPVNKDISISTYLTKKFVEQYKLHNKDDQIIEFDLNDLDLNQQYQNSNNMSEFFKNELNDKYINLLKEANKLIIGAPMINFNIPVTLKNFIDHIAIANKTFSYKYSKKGDAIGLLNNLDVQIIATQGAPLDWYPFASHYKFLEGFWNFVGANVKESIIIHSVKIAENIKKTKEEFYEENKALIELKAKEL</sequence>
<evidence type="ECO:0000259" key="7">
    <source>
        <dbReference type="Pfam" id="PF02525"/>
    </source>
</evidence>
<evidence type="ECO:0000313" key="8">
    <source>
        <dbReference type="EMBL" id="WYM97584.1"/>
    </source>
</evidence>
<comment type="subunit">
    <text evidence="6">Homodimer.</text>
</comment>
<dbReference type="GO" id="GO:0016491">
    <property type="term" value="F:oxidoreductase activity"/>
    <property type="evidence" value="ECO:0007669"/>
    <property type="project" value="UniProtKB-KW"/>
</dbReference>
<dbReference type="PANTHER" id="PTHR43741">
    <property type="entry name" value="FMN-DEPENDENT NADH-AZOREDUCTASE 1"/>
    <property type="match status" value="1"/>
</dbReference>
<evidence type="ECO:0000256" key="5">
    <source>
        <dbReference type="ARBA" id="ARBA00048542"/>
    </source>
</evidence>
<comment type="catalytic activity">
    <reaction evidence="6">
        <text>2 a quinone + NADH + H(+) = 2 a 1,4-benzosemiquinone + NAD(+)</text>
        <dbReference type="Rhea" id="RHEA:65952"/>
        <dbReference type="ChEBI" id="CHEBI:15378"/>
        <dbReference type="ChEBI" id="CHEBI:57540"/>
        <dbReference type="ChEBI" id="CHEBI:57945"/>
        <dbReference type="ChEBI" id="CHEBI:132124"/>
        <dbReference type="ChEBI" id="CHEBI:134225"/>
    </reaction>
</comment>
<comment type="catalytic activity">
    <reaction evidence="5">
        <text>N,N-dimethyl-1,4-phenylenediamine + anthranilate + 2 NAD(+) = 2-(4-dimethylaminophenyl)diazenylbenzoate + 2 NADH + 2 H(+)</text>
        <dbReference type="Rhea" id="RHEA:55872"/>
        <dbReference type="ChEBI" id="CHEBI:15378"/>
        <dbReference type="ChEBI" id="CHEBI:15783"/>
        <dbReference type="ChEBI" id="CHEBI:16567"/>
        <dbReference type="ChEBI" id="CHEBI:57540"/>
        <dbReference type="ChEBI" id="CHEBI:57945"/>
        <dbReference type="ChEBI" id="CHEBI:71579"/>
        <dbReference type="EC" id="1.7.1.17"/>
    </reaction>
    <physiologicalReaction direction="right-to-left" evidence="5">
        <dbReference type="Rhea" id="RHEA:55874"/>
    </physiologicalReaction>
</comment>
<dbReference type="Gene3D" id="3.40.50.360">
    <property type="match status" value="1"/>
</dbReference>
<evidence type="ECO:0000256" key="1">
    <source>
        <dbReference type="ARBA" id="ARBA00022630"/>
    </source>
</evidence>
<protein>
    <recommendedName>
        <fullName evidence="6">FMN dependent NADH:quinone oxidoreductase</fullName>
        <ecNumber evidence="6">1.6.5.-</ecNumber>
    </recommendedName>
    <alternativeName>
        <fullName evidence="6">Azo-dye reductase</fullName>
    </alternativeName>
    <alternativeName>
        <fullName evidence="6">FMN-dependent NADH-azo compound oxidoreductase</fullName>
    </alternativeName>
    <alternativeName>
        <fullName evidence="6">FMN-dependent NADH-azoreductase</fullName>
        <ecNumber evidence="6">1.7.1.17</ecNumber>
    </alternativeName>
</protein>
<keyword evidence="2 6" id="KW-0288">FMN</keyword>
<feature type="binding site" evidence="6">
    <location>
        <begin position="17"/>
        <end position="19"/>
    </location>
    <ligand>
        <name>FMN</name>
        <dbReference type="ChEBI" id="CHEBI:58210"/>
    </ligand>
</feature>
<dbReference type="RefSeq" id="WP_405312119.1">
    <property type="nucleotide sequence ID" value="NZ_CP088155.1"/>
</dbReference>
<dbReference type="InterPro" id="IPR023048">
    <property type="entry name" value="NADH:quinone_OxRdtase_FMN_depd"/>
</dbReference>
<comment type="caution">
    <text evidence="6">Lacks conserved residue(s) required for the propagation of feature annotation.</text>
</comment>
<evidence type="ECO:0000256" key="6">
    <source>
        <dbReference type="HAMAP-Rule" id="MF_01216"/>
    </source>
</evidence>
<reference evidence="8" key="1">
    <citation type="submission" date="2021-11" db="EMBL/GenBank/DDBJ databases">
        <title>The first genome sequence of unculturable Mycoplasma faucium obtained by de novo assembly of metagenomic reads.</title>
        <authorList>
            <person name="Sabat A.J."/>
            <person name="Bathoorn E."/>
            <person name="Akkerboom V."/>
            <person name="Friedrich A.W."/>
        </authorList>
    </citation>
    <scope>NUCLEOTIDE SEQUENCE [LARGE SCALE GENOMIC DNA]</scope>
    <source>
        <strain evidence="8">UMCG-MFM1</strain>
    </source>
</reference>
<dbReference type="PANTHER" id="PTHR43741:SF4">
    <property type="entry name" value="FMN-DEPENDENT NADH:QUINONE OXIDOREDUCTASE"/>
    <property type="match status" value="1"/>
</dbReference>
<comment type="function">
    <text evidence="6">Also exhibits azoreductase activity. Catalyzes the reductive cleavage of the azo bond in aromatic azo compounds to the corresponding amines.</text>
</comment>
<feature type="domain" description="Flavodoxin-like fold" evidence="7">
    <location>
        <begin position="3"/>
        <end position="183"/>
    </location>
</feature>
<dbReference type="EC" id="1.6.5.-" evidence="6"/>
<comment type="function">
    <text evidence="6">Quinone reductase that provides resistance to thiol-specific stress caused by electrophilic quinones.</text>
</comment>
<dbReference type="Proteomes" id="UP001622612">
    <property type="component" value="Chromosome"/>
</dbReference>
<dbReference type="EC" id="1.7.1.17" evidence="6"/>
<dbReference type="SUPFAM" id="SSF52218">
    <property type="entry name" value="Flavoproteins"/>
    <property type="match status" value="1"/>
</dbReference>
<dbReference type="InterPro" id="IPR003680">
    <property type="entry name" value="Flavodoxin_fold"/>
</dbReference>
<keyword evidence="1 6" id="KW-0285">Flavoprotein</keyword>
<gene>
    <name evidence="6" type="primary">azoR</name>
    <name evidence="8" type="ORF">LQ356_01635</name>
</gene>
<dbReference type="InterPro" id="IPR029039">
    <property type="entry name" value="Flavoprotein-like_sf"/>
</dbReference>
<evidence type="ECO:0000313" key="9">
    <source>
        <dbReference type="Proteomes" id="UP001622612"/>
    </source>
</evidence>
<organism evidence="8 9">
    <name type="scientific">Metamycoplasma faucium</name>
    <dbReference type="NCBI Taxonomy" id="56142"/>
    <lineage>
        <taxon>Bacteria</taxon>
        <taxon>Bacillati</taxon>
        <taxon>Mycoplasmatota</taxon>
        <taxon>Mycoplasmoidales</taxon>
        <taxon>Metamycoplasmataceae</taxon>
        <taxon>Metamycoplasma</taxon>
    </lineage>
</organism>
<evidence type="ECO:0000256" key="2">
    <source>
        <dbReference type="ARBA" id="ARBA00022643"/>
    </source>
</evidence>
<dbReference type="NCBIfam" id="NF002370">
    <property type="entry name" value="PRK01355.1"/>
    <property type="match status" value="1"/>
</dbReference>
<keyword evidence="4 6" id="KW-0520">NAD</keyword>
<dbReference type="EMBL" id="CP088155">
    <property type="protein sequence ID" value="WYM97584.1"/>
    <property type="molecule type" value="Genomic_DNA"/>
</dbReference>
<dbReference type="InterPro" id="IPR050104">
    <property type="entry name" value="FMN-dep_NADH:Q_OxRdtase_AzoR1"/>
</dbReference>
<comment type="cofactor">
    <cofactor evidence="6">
        <name>FMN</name>
        <dbReference type="ChEBI" id="CHEBI:58210"/>
    </cofactor>
    <text evidence="6">Binds 1 FMN per subunit.</text>
</comment>
<evidence type="ECO:0000256" key="4">
    <source>
        <dbReference type="ARBA" id="ARBA00023027"/>
    </source>
</evidence>
<keyword evidence="9" id="KW-1185">Reference proteome</keyword>
<dbReference type="HAMAP" id="MF_01216">
    <property type="entry name" value="Azoreductase_type1"/>
    <property type="match status" value="1"/>
</dbReference>
<comment type="similarity">
    <text evidence="6">Belongs to the azoreductase type 1 family.</text>
</comment>
<accession>A0ABZ2TM95</accession>